<dbReference type="EMBL" id="M12553">
    <property type="protein sequence ID" value="AAA66539.1"/>
    <property type="molecule type" value="mRNA"/>
</dbReference>
<sequence>MSGEIMYRLPASMIRTLGRGLHPVGLLRDWYQKSHTQEISNLGGKAGVMKTEAGCSASGEGGEDGLPCPAIF</sequence>
<protein>
    <submittedName>
        <fullName evidence="1">Nuclear antigen I</fullName>
    </submittedName>
</protein>
<evidence type="ECO:0000313" key="1">
    <source>
        <dbReference type="EMBL" id="AAA66539.1"/>
    </source>
</evidence>
<reference evidence="1" key="1">
    <citation type="journal article" date="1985" name="Proc. Natl. Acad. Sci. U.S.A.">
        <title>Analysis of the transcript encoding the latent Epstein-Barr virus nuclear antigen I: a potentially polycistronic message generated by long-range splicing of several exons.</title>
        <authorList>
            <person name="Speck S.H."/>
            <person name="Strominger J.L."/>
        </authorList>
    </citation>
    <scope>NUCLEOTIDE SEQUENCE</scope>
    <source>
        <strain evidence="1">B95-8</strain>
    </source>
</reference>
<organismHost>
    <name type="scientific">Homo sapiens</name>
    <name type="common">Human</name>
    <dbReference type="NCBI Taxonomy" id="9606"/>
</organismHost>
<accession>Q69143</accession>
<proteinExistence type="evidence at transcript level"/>
<organism evidence="1">
    <name type="scientific">Epstein-Barr virus (strain GD1)</name>
    <name type="common">HHV-4</name>
    <name type="synonym">Human gammaherpesvirus 4</name>
    <dbReference type="NCBI Taxonomy" id="10376"/>
    <lineage>
        <taxon>Viruses</taxon>
        <taxon>Duplodnaviria</taxon>
        <taxon>Heunggongvirae</taxon>
        <taxon>Peploviricota</taxon>
        <taxon>Herviviricetes</taxon>
        <taxon>Herpesvirales</taxon>
        <taxon>Orthoherpesviridae</taxon>
        <taxon>Gammaherpesvirinae</taxon>
        <taxon>Lymphocryptovirus</taxon>
        <taxon>Lymphocryptovirus humangamma4</taxon>
    </lineage>
</organism>
<name>Q69143_EBVG</name>